<dbReference type="PANTHER" id="PTHR46100:SF4">
    <property type="entry name" value="USPA DOMAIN-CONTAINING PROTEIN"/>
    <property type="match status" value="1"/>
</dbReference>
<organism evidence="2 3">
    <name type="scientific">Camellia sinensis var. sinensis</name>
    <name type="common">China tea</name>
    <dbReference type="NCBI Taxonomy" id="542762"/>
    <lineage>
        <taxon>Eukaryota</taxon>
        <taxon>Viridiplantae</taxon>
        <taxon>Streptophyta</taxon>
        <taxon>Embryophyta</taxon>
        <taxon>Tracheophyta</taxon>
        <taxon>Spermatophyta</taxon>
        <taxon>Magnoliopsida</taxon>
        <taxon>eudicotyledons</taxon>
        <taxon>Gunneridae</taxon>
        <taxon>Pentapetalae</taxon>
        <taxon>asterids</taxon>
        <taxon>Ericales</taxon>
        <taxon>Theaceae</taxon>
        <taxon>Camellia</taxon>
    </lineage>
</organism>
<sequence length="203" mass="22706">MRGKERGEEEDVGIKGRYYCWRREGGKVEGIVANISSRASLIAKPNDSPYYIGLDRVFEDSYDSLKNPNGIIQLVLSENRLSQDLIEKWFSQNFNDSILGREGSGANGIATYQPFNGMPELKEIMVLLKIYWGDAREKICEAIDNISLSCLIMVLLKIYWGDAREKICEAIDNISLSCLDDRGDGSNDEYEPNGGSDDDDGDG</sequence>
<dbReference type="Gene3D" id="3.90.1150.10">
    <property type="entry name" value="Aspartate Aminotransferase, domain 1"/>
    <property type="match status" value="1"/>
</dbReference>
<protein>
    <submittedName>
        <fullName evidence="2">Uncharacterized protein</fullName>
    </submittedName>
</protein>
<dbReference type="AlphaFoldDB" id="A0A4S4EUB3"/>
<comment type="caution">
    <text evidence="2">The sequence shown here is derived from an EMBL/GenBank/DDBJ whole genome shotgun (WGS) entry which is preliminary data.</text>
</comment>
<evidence type="ECO:0000313" key="2">
    <source>
        <dbReference type="EMBL" id="THG20518.1"/>
    </source>
</evidence>
<dbReference type="STRING" id="542762.A0A4S4EUB3"/>
<dbReference type="InterPro" id="IPR015422">
    <property type="entry name" value="PyrdxlP-dep_Trfase_small"/>
</dbReference>
<evidence type="ECO:0000313" key="3">
    <source>
        <dbReference type="Proteomes" id="UP000306102"/>
    </source>
</evidence>
<gene>
    <name evidence="2" type="ORF">TEA_027975</name>
</gene>
<feature type="region of interest" description="Disordered" evidence="1">
    <location>
        <begin position="182"/>
        <end position="203"/>
    </location>
</feature>
<reference evidence="2 3" key="1">
    <citation type="journal article" date="2018" name="Proc. Natl. Acad. Sci. U.S.A.">
        <title>Draft genome sequence of Camellia sinensis var. sinensis provides insights into the evolution of the tea genome and tea quality.</title>
        <authorList>
            <person name="Wei C."/>
            <person name="Yang H."/>
            <person name="Wang S."/>
            <person name="Zhao J."/>
            <person name="Liu C."/>
            <person name="Gao L."/>
            <person name="Xia E."/>
            <person name="Lu Y."/>
            <person name="Tai Y."/>
            <person name="She G."/>
            <person name="Sun J."/>
            <person name="Cao H."/>
            <person name="Tong W."/>
            <person name="Gao Q."/>
            <person name="Li Y."/>
            <person name="Deng W."/>
            <person name="Jiang X."/>
            <person name="Wang W."/>
            <person name="Chen Q."/>
            <person name="Zhang S."/>
            <person name="Li H."/>
            <person name="Wu J."/>
            <person name="Wang P."/>
            <person name="Li P."/>
            <person name="Shi C."/>
            <person name="Zheng F."/>
            <person name="Jian J."/>
            <person name="Huang B."/>
            <person name="Shan D."/>
            <person name="Shi M."/>
            <person name="Fang C."/>
            <person name="Yue Y."/>
            <person name="Li F."/>
            <person name="Li D."/>
            <person name="Wei S."/>
            <person name="Han B."/>
            <person name="Jiang C."/>
            <person name="Yin Y."/>
            <person name="Xia T."/>
            <person name="Zhang Z."/>
            <person name="Bennetzen J.L."/>
            <person name="Zhao S."/>
            <person name="Wan X."/>
        </authorList>
    </citation>
    <scope>NUCLEOTIDE SEQUENCE [LARGE SCALE GENOMIC DNA]</scope>
    <source>
        <strain evidence="3">cv. Shuchazao</strain>
        <tissue evidence="2">Leaf</tissue>
    </source>
</reference>
<accession>A0A4S4EUB3</accession>
<dbReference type="Proteomes" id="UP000306102">
    <property type="component" value="Unassembled WGS sequence"/>
</dbReference>
<feature type="compositionally biased region" description="Acidic residues" evidence="1">
    <location>
        <begin position="186"/>
        <end position="203"/>
    </location>
</feature>
<dbReference type="EMBL" id="SDRB02001872">
    <property type="protein sequence ID" value="THG20518.1"/>
    <property type="molecule type" value="Genomic_DNA"/>
</dbReference>
<dbReference type="PANTHER" id="PTHR46100">
    <property type="entry name" value="IMP2'P"/>
    <property type="match status" value="1"/>
</dbReference>
<evidence type="ECO:0000256" key="1">
    <source>
        <dbReference type="SAM" id="MobiDB-lite"/>
    </source>
</evidence>
<keyword evidence="3" id="KW-1185">Reference proteome</keyword>
<name>A0A4S4EUB3_CAMSN</name>
<proteinExistence type="predicted"/>